<organism evidence="2 3">
    <name type="scientific">Laccaria amethystina LaAM-08-1</name>
    <dbReference type="NCBI Taxonomy" id="1095629"/>
    <lineage>
        <taxon>Eukaryota</taxon>
        <taxon>Fungi</taxon>
        <taxon>Dikarya</taxon>
        <taxon>Basidiomycota</taxon>
        <taxon>Agaricomycotina</taxon>
        <taxon>Agaricomycetes</taxon>
        <taxon>Agaricomycetidae</taxon>
        <taxon>Agaricales</taxon>
        <taxon>Agaricineae</taxon>
        <taxon>Hydnangiaceae</taxon>
        <taxon>Laccaria</taxon>
    </lineage>
</organism>
<dbReference type="Pfam" id="PF01738">
    <property type="entry name" value="DLH"/>
    <property type="match status" value="1"/>
</dbReference>
<keyword evidence="3" id="KW-1185">Reference proteome</keyword>
<protein>
    <recommendedName>
        <fullName evidence="1">Dienelactone hydrolase domain-containing protein</fullName>
    </recommendedName>
</protein>
<evidence type="ECO:0000259" key="1">
    <source>
        <dbReference type="Pfam" id="PF01738"/>
    </source>
</evidence>
<accession>A0A0C9WZ22</accession>
<gene>
    <name evidence="2" type="ORF">K443DRAFT_133620</name>
</gene>
<dbReference type="InterPro" id="IPR029058">
    <property type="entry name" value="AB_hydrolase_fold"/>
</dbReference>
<name>A0A0C9WZ22_9AGAR</name>
<dbReference type="GO" id="GO:0016787">
    <property type="term" value="F:hydrolase activity"/>
    <property type="evidence" value="ECO:0007669"/>
    <property type="project" value="InterPro"/>
</dbReference>
<dbReference type="Gene3D" id="3.40.50.1820">
    <property type="entry name" value="alpha/beta hydrolase"/>
    <property type="match status" value="1"/>
</dbReference>
<evidence type="ECO:0000313" key="3">
    <source>
        <dbReference type="Proteomes" id="UP000054477"/>
    </source>
</evidence>
<dbReference type="STRING" id="1095629.A0A0C9WZ22"/>
<dbReference type="InterPro" id="IPR002925">
    <property type="entry name" value="Dienelactn_hydro"/>
</dbReference>
<dbReference type="EMBL" id="KN838677">
    <property type="protein sequence ID" value="KIJ98095.1"/>
    <property type="molecule type" value="Genomic_DNA"/>
</dbReference>
<dbReference type="Proteomes" id="UP000054477">
    <property type="component" value="Unassembled WGS sequence"/>
</dbReference>
<evidence type="ECO:0000313" key="2">
    <source>
        <dbReference type="EMBL" id="KIJ98095.1"/>
    </source>
</evidence>
<dbReference type="PANTHER" id="PTHR17630:SF44">
    <property type="entry name" value="PROTEIN AIM2"/>
    <property type="match status" value="1"/>
</dbReference>
<feature type="domain" description="Dienelactone hydrolase" evidence="1">
    <location>
        <begin position="27"/>
        <end position="229"/>
    </location>
</feature>
<reference evidence="2 3" key="1">
    <citation type="submission" date="2014-04" db="EMBL/GenBank/DDBJ databases">
        <authorList>
            <consortium name="DOE Joint Genome Institute"/>
            <person name="Kuo A."/>
            <person name="Kohler A."/>
            <person name="Nagy L.G."/>
            <person name="Floudas D."/>
            <person name="Copeland A."/>
            <person name="Barry K.W."/>
            <person name="Cichocki N."/>
            <person name="Veneault-Fourrey C."/>
            <person name="LaButti K."/>
            <person name="Lindquist E.A."/>
            <person name="Lipzen A."/>
            <person name="Lundell T."/>
            <person name="Morin E."/>
            <person name="Murat C."/>
            <person name="Sun H."/>
            <person name="Tunlid A."/>
            <person name="Henrissat B."/>
            <person name="Grigoriev I.V."/>
            <person name="Hibbett D.S."/>
            <person name="Martin F."/>
            <person name="Nordberg H.P."/>
            <person name="Cantor M.N."/>
            <person name="Hua S.X."/>
        </authorList>
    </citation>
    <scope>NUCLEOTIDE SEQUENCE [LARGE SCALE GENOMIC DNA]</scope>
    <source>
        <strain evidence="2 3">LaAM-08-1</strain>
    </source>
</reference>
<sequence length="295" mass="32358">MSCPRCIQGFILPGEPTGTIQPDFHHAYLARAPNGGPSKRAVLLFTDIFGLLLQNPKIIADTMAKELGCDVWVPDYFRGRPPMSLTTMMPDRAGVKMTPWDWVKFTGVAFQNLPALIASRPATVDERLASFFALLKEKKTYEKIGAVGYCFGGATAARMGSTNYLNSIVIAHPAPISDSVLKSISITTAWVCAEEDVFFPESKRNKAEAVFAARKETDKFVDYEFKVYKGGQPLALVILGLSEMLIIGTAHGFASRPNLELPEIKAAHEEALEQTIAWFQKTLIVSEPVQETTAG</sequence>
<dbReference type="AlphaFoldDB" id="A0A0C9WZ22"/>
<proteinExistence type="predicted"/>
<dbReference type="SUPFAM" id="SSF53474">
    <property type="entry name" value="alpha/beta-Hydrolases"/>
    <property type="match status" value="1"/>
</dbReference>
<dbReference type="PANTHER" id="PTHR17630">
    <property type="entry name" value="DIENELACTONE HYDROLASE"/>
    <property type="match status" value="1"/>
</dbReference>
<dbReference type="HOGENOM" id="CLU_054590_2_0_1"/>
<reference evidence="3" key="2">
    <citation type="submission" date="2015-01" db="EMBL/GenBank/DDBJ databases">
        <title>Evolutionary Origins and Diversification of the Mycorrhizal Mutualists.</title>
        <authorList>
            <consortium name="DOE Joint Genome Institute"/>
            <consortium name="Mycorrhizal Genomics Consortium"/>
            <person name="Kohler A."/>
            <person name="Kuo A."/>
            <person name="Nagy L.G."/>
            <person name="Floudas D."/>
            <person name="Copeland A."/>
            <person name="Barry K.W."/>
            <person name="Cichocki N."/>
            <person name="Veneault-Fourrey C."/>
            <person name="LaButti K."/>
            <person name="Lindquist E.A."/>
            <person name="Lipzen A."/>
            <person name="Lundell T."/>
            <person name="Morin E."/>
            <person name="Murat C."/>
            <person name="Riley R."/>
            <person name="Ohm R."/>
            <person name="Sun H."/>
            <person name="Tunlid A."/>
            <person name="Henrissat B."/>
            <person name="Grigoriev I.V."/>
            <person name="Hibbett D.S."/>
            <person name="Martin F."/>
        </authorList>
    </citation>
    <scope>NUCLEOTIDE SEQUENCE [LARGE SCALE GENOMIC DNA]</scope>
    <source>
        <strain evidence="3">LaAM-08-1</strain>
    </source>
</reference>
<dbReference type="OrthoDB" id="10019231at2759"/>